<evidence type="ECO:0000256" key="1">
    <source>
        <dbReference type="ARBA" id="ARBA00001947"/>
    </source>
</evidence>
<dbReference type="GO" id="GO:0005615">
    <property type="term" value="C:extracellular space"/>
    <property type="evidence" value="ECO:0007669"/>
    <property type="project" value="TreeGrafter"/>
</dbReference>
<dbReference type="AlphaFoldDB" id="R7TW38"/>
<dbReference type="InterPro" id="IPR041805">
    <property type="entry name" value="ASMase/PPN1_MPP"/>
</dbReference>
<evidence type="ECO:0000256" key="3">
    <source>
        <dbReference type="ARBA" id="ARBA00008234"/>
    </source>
</evidence>
<evidence type="ECO:0000256" key="10">
    <source>
        <dbReference type="SAM" id="Phobius"/>
    </source>
</evidence>
<dbReference type="Gene3D" id="3.60.21.10">
    <property type="match status" value="1"/>
</dbReference>
<dbReference type="FunCoup" id="R7TW38">
    <property type="interactions" value="1"/>
</dbReference>
<proteinExistence type="inferred from homology"/>
<evidence type="ECO:0000313" key="13">
    <source>
        <dbReference type="EMBL" id="ELT98128.1"/>
    </source>
</evidence>
<keyword evidence="7" id="KW-0378">Hydrolase</keyword>
<organism evidence="13">
    <name type="scientific">Capitella teleta</name>
    <name type="common">Polychaete worm</name>
    <dbReference type="NCBI Taxonomy" id="283909"/>
    <lineage>
        <taxon>Eukaryota</taxon>
        <taxon>Metazoa</taxon>
        <taxon>Spiralia</taxon>
        <taxon>Lophotrochozoa</taxon>
        <taxon>Annelida</taxon>
        <taxon>Polychaeta</taxon>
        <taxon>Sedentaria</taxon>
        <taxon>Scolecida</taxon>
        <taxon>Capitellidae</taxon>
        <taxon>Capitella</taxon>
    </lineage>
</organism>
<evidence type="ECO:0000313" key="14">
    <source>
        <dbReference type="EnsemblMetazoa" id="CapteP128553"/>
    </source>
</evidence>
<feature type="transmembrane region" description="Helical" evidence="10">
    <location>
        <begin position="430"/>
        <end position="455"/>
    </location>
</feature>
<evidence type="ECO:0000256" key="7">
    <source>
        <dbReference type="ARBA" id="ARBA00022801"/>
    </source>
</evidence>
<dbReference type="EnsemblMetazoa" id="CapteT128553">
    <property type="protein sequence ID" value="CapteP128553"/>
    <property type="gene ID" value="CapteG128553"/>
</dbReference>
<name>R7TW38_CAPTE</name>
<dbReference type="SUPFAM" id="SSF56300">
    <property type="entry name" value="Metallo-dependent phosphatases"/>
    <property type="match status" value="1"/>
</dbReference>
<dbReference type="CDD" id="cd00842">
    <property type="entry name" value="MPP_ASMase"/>
    <property type="match status" value="1"/>
</dbReference>
<dbReference type="PANTHER" id="PTHR10340">
    <property type="entry name" value="SPHINGOMYELIN PHOSPHODIESTERASE"/>
    <property type="match status" value="1"/>
</dbReference>
<evidence type="ECO:0000259" key="12">
    <source>
        <dbReference type="Pfam" id="PF19272"/>
    </source>
</evidence>
<evidence type="ECO:0000256" key="5">
    <source>
        <dbReference type="ARBA" id="ARBA00022723"/>
    </source>
</evidence>
<dbReference type="PANTHER" id="PTHR10340:SF57">
    <property type="entry name" value="METALLOPHOS DOMAIN-CONTAINING PROTEIN"/>
    <property type="match status" value="1"/>
</dbReference>
<evidence type="ECO:0000256" key="2">
    <source>
        <dbReference type="ARBA" id="ARBA00004613"/>
    </source>
</evidence>
<keyword evidence="4" id="KW-0964">Secreted</keyword>
<protein>
    <submittedName>
        <fullName evidence="13 14">Uncharacterized protein</fullName>
    </submittedName>
</protein>
<reference evidence="13 15" key="2">
    <citation type="journal article" date="2013" name="Nature">
        <title>Insights into bilaterian evolution from three spiralian genomes.</title>
        <authorList>
            <person name="Simakov O."/>
            <person name="Marletaz F."/>
            <person name="Cho S.J."/>
            <person name="Edsinger-Gonzales E."/>
            <person name="Havlak P."/>
            <person name="Hellsten U."/>
            <person name="Kuo D.H."/>
            <person name="Larsson T."/>
            <person name="Lv J."/>
            <person name="Arendt D."/>
            <person name="Savage R."/>
            <person name="Osoegawa K."/>
            <person name="de Jong P."/>
            <person name="Grimwood J."/>
            <person name="Chapman J.A."/>
            <person name="Shapiro H."/>
            <person name="Aerts A."/>
            <person name="Otillar R.P."/>
            <person name="Terry A.Y."/>
            <person name="Boore J.L."/>
            <person name="Grigoriev I.V."/>
            <person name="Lindberg D.R."/>
            <person name="Seaver E.C."/>
            <person name="Weisblat D.A."/>
            <person name="Putnam N.H."/>
            <person name="Rokhsar D.S."/>
        </authorList>
    </citation>
    <scope>NUCLEOTIDE SEQUENCE</scope>
    <source>
        <strain evidence="13 15">I ESC-2004</strain>
    </source>
</reference>
<dbReference type="InterPro" id="IPR029052">
    <property type="entry name" value="Metallo-depent_PP-like"/>
</dbReference>
<feature type="domain" description="Sphingomyelin phosphodiesterase C-terminal" evidence="12">
    <location>
        <begin position="281"/>
        <end position="415"/>
    </location>
</feature>
<evidence type="ECO:0000256" key="4">
    <source>
        <dbReference type="ARBA" id="ARBA00022525"/>
    </source>
</evidence>
<comment type="similarity">
    <text evidence="3">Belongs to the acid sphingomyelinase family.</text>
</comment>
<comment type="cofactor">
    <cofactor evidence="1">
        <name>Zn(2+)</name>
        <dbReference type="ChEBI" id="CHEBI:29105"/>
    </cofactor>
</comment>
<evidence type="ECO:0000256" key="9">
    <source>
        <dbReference type="ARBA" id="ARBA00023180"/>
    </source>
</evidence>
<evidence type="ECO:0000256" key="6">
    <source>
        <dbReference type="ARBA" id="ARBA00022729"/>
    </source>
</evidence>
<dbReference type="InterPro" id="IPR004843">
    <property type="entry name" value="Calcineurin-like_PHP"/>
</dbReference>
<keyword evidence="10" id="KW-0472">Membrane</keyword>
<comment type="subcellular location">
    <subcellularLocation>
        <location evidence="2">Secreted</location>
    </subcellularLocation>
</comment>
<keyword evidence="10" id="KW-1133">Transmembrane helix</keyword>
<dbReference type="OrthoDB" id="348678at2759"/>
<reference evidence="14" key="3">
    <citation type="submission" date="2015-06" db="UniProtKB">
        <authorList>
            <consortium name="EnsemblMetazoa"/>
        </authorList>
    </citation>
    <scope>IDENTIFICATION</scope>
</reference>
<dbReference type="STRING" id="283909.R7TW38"/>
<reference evidence="15" key="1">
    <citation type="submission" date="2012-12" db="EMBL/GenBank/DDBJ databases">
        <authorList>
            <person name="Hellsten U."/>
            <person name="Grimwood J."/>
            <person name="Chapman J.A."/>
            <person name="Shapiro H."/>
            <person name="Aerts A."/>
            <person name="Otillar R.P."/>
            <person name="Terry A.Y."/>
            <person name="Boore J.L."/>
            <person name="Simakov O."/>
            <person name="Marletaz F."/>
            <person name="Cho S.-J."/>
            <person name="Edsinger-Gonzales E."/>
            <person name="Havlak P."/>
            <person name="Kuo D.-H."/>
            <person name="Larsson T."/>
            <person name="Lv J."/>
            <person name="Arendt D."/>
            <person name="Savage R."/>
            <person name="Osoegawa K."/>
            <person name="de Jong P."/>
            <person name="Lindberg D.R."/>
            <person name="Seaver E.C."/>
            <person name="Weisblat D.A."/>
            <person name="Putnam N.H."/>
            <person name="Grigoriev I.V."/>
            <person name="Rokhsar D.S."/>
        </authorList>
    </citation>
    <scope>NUCLEOTIDE SEQUENCE</scope>
    <source>
        <strain evidence="15">I ESC-2004</strain>
    </source>
</reference>
<evidence type="ECO:0000259" key="11">
    <source>
        <dbReference type="Pfam" id="PF00149"/>
    </source>
</evidence>
<keyword evidence="10" id="KW-0812">Transmembrane</keyword>
<dbReference type="Pfam" id="PF00149">
    <property type="entry name" value="Metallophos"/>
    <property type="match status" value="1"/>
</dbReference>
<dbReference type="InterPro" id="IPR045473">
    <property type="entry name" value="ASM_C"/>
</dbReference>
<dbReference type="Pfam" id="PF19272">
    <property type="entry name" value="ASMase_C"/>
    <property type="match status" value="1"/>
</dbReference>
<accession>R7TW38</accession>
<sequence length="479" mass="54790">GAFWQITDIHYDSNFSRQPSPNDLCHSYDGYRGPTDPGIPHPMFGDYNCDSPWKLVESAMDAMKRLHPNPDFILWTGDNVPHEPDSDFDLFKVFSSMKTVTERLVRTFEGIPIYPSLGNHDVWPSDQLPVGKKAADFYGGIYEHASWKTMLDGFHLDTFFKGGYYSVDTIFGLRIINVNSVLWYKSNKVSTFPDPADQLIWLEEELQEIRRKGKKVILAGHIPPGSLARVDNMKWFTAKFNSKFNDLLVANSDVLAATIFGHEHTDSFRITRDNNGHPGTPMFLAPAVTPWKSTVPGIGSNNPAIRLYTYNRTSGSILDYQQYFLNLSAANRQEKDQWHTEYIATKDFGVKTLAASDLSELVDKFAQENSSEFDRYYQYNSVSNDVQTKCVDTCKHRHICAIKEVDYDLYDLCMSGPYFSSSSMKVFRRLVSFCLNSLCLPLSLFVLMIFLYVVFMRDDQIPIMMKNNNAQQREKLLIA</sequence>
<dbReference type="HOGENOM" id="CLU_014743_0_2_1"/>
<dbReference type="GO" id="GO:0008081">
    <property type="term" value="F:phosphoric diester hydrolase activity"/>
    <property type="evidence" value="ECO:0007669"/>
    <property type="project" value="TreeGrafter"/>
</dbReference>
<dbReference type="EMBL" id="KB308242">
    <property type="protein sequence ID" value="ELT98128.1"/>
    <property type="molecule type" value="Genomic_DNA"/>
</dbReference>
<evidence type="ECO:0000256" key="8">
    <source>
        <dbReference type="ARBA" id="ARBA00022833"/>
    </source>
</evidence>
<feature type="non-terminal residue" evidence="13">
    <location>
        <position position="1"/>
    </location>
</feature>
<keyword evidence="6" id="KW-0732">Signal</keyword>
<feature type="domain" description="Calcineurin-like phosphoesterase" evidence="11">
    <location>
        <begin position="3"/>
        <end position="265"/>
    </location>
</feature>
<dbReference type="Proteomes" id="UP000014760">
    <property type="component" value="Unassembled WGS sequence"/>
</dbReference>
<dbReference type="OMA" id="HQHMNAF"/>
<keyword evidence="9" id="KW-0325">Glycoprotein</keyword>
<keyword evidence="8" id="KW-0862">Zinc</keyword>
<keyword evidence="15" id="KW-1185">Reference proteome</keyword>
<gene>
    <name evidence="13" type="ORF">CAPTEDRAFT_128553</name>
</gene>
<dbReference type="EMBL" id="AMQN01002092">
    <property type="status" value="NOT_ANNOTATED_CDS"/>
    <property type="molecule type" value="Genomic_DNA"/>
</dbReference>
<dbReference type="GO" id="GO:0046872">
    <property type="term" value="F:metal ion binding"/>
    <property type="evidence" value="ECO:0007669"/>
    <property type="project" value="UniProtKB-KW"/>
</dbReference>
<evidence type="ECO:0000313" key="15">
    <source>
        <dbReference type="Proteomes" id="UP000014760"/>
    </source>
</evidence>
<keyword evidence="5" id="KW-0479">Metal-binding</keyword>